<feature type="compositionally biased region" description="Basic and acidic residues" evidence="6">
    <location>
        <begin position="9"/>
        <end position="18"/>
    </location>
</feature>
<feature type="transmembrane region" description="Helical" evidence="7">
    <location>
        <begin position="190"/>
        <end position="210"/>
    </location>
</feature>
<dbReference type="InterPro" id="IPR053791">
    <property type="entry name" value="MFS_Tri12-like"/>
</dbReference>
<protein>
    <recommendedName>
        <fullName evidence="8">Major facilitator superfamily (MFS) profile domain-containing protein</fullName>
    </recommendedName>
</protein>
<evidence type="ECO:0000256" key="5">
    <source>
        <dbReference type="ARBA" id="ARBA00023136"/>
    </source>
</evidence>
<feature type="transmembrane region" description="Helical" evidence="7">
    <location>
        <begin position="129"/>
        <end position="148"/>
    </location>
</feature>
<dbReference type="OrthoDB" id="4161376at2759"/>
<dbReference type="Gene3D" id="1.20.1250.20">
    <property type="entry name" value="MFS general substrate transporter like domains"/>
    <property type="match status" value="1"/>
</dbReference>
<feature type="region of interest" description="Disordered" evidence="6">
    <location>
        <begin position="1"/>
        <end position="22"/>
    </location>
</feature>
<feature type="transmembrane region" description="Helical" evidence="7">
    <location>
        <begin position="392"/>
        <end position="412"/>
    </location>
</feature>
<dbReference type="GeneID" id="41970245"/>
<reference evidence="9 10" key="1">
    <citation type="submission" date="2019-06" db="EMBL/GenBank/DDBJ databases">
        <title>Draft genome sequence of the filamentous fungus Phialemoniopsis curvata isolated from diesel fuel.</title>
        <authorList>
            <person name="Varaljay V.A."/>
            <person name="Lyon W.J."/>
            <person name="Crouch A.L."/>
            <person name="Drake C.E."/>
            <person name="Hollomon J.M."/>
            <person name="Nadeau L.J."/>
            <person name="Nunn H.S."/>
            <person name="Stevenson B.S."/>
            <person name="Bojanowski C.L."/>
            <person name="Crookes-Goodson W.J."/>
        </authorList>
    </citation>
    <scope>NUCLEOTIDE SEQUENCE [LARGE SCALE GENOMIC DNA]</scope>
    <source>
        <strain evidence="9 10">D216</strain>
    </source>
</reference>
<evidence type="ECO:0000313" key="10">
    <source>
        <dbReference type="Proteomes" id="UP000319257"/>
    </source>
</evidence>
<feature type="transmembrane region" description="Helical" evidence="7">
    <location>
        <begin position="288"/>
        <end position="307"/>
    </location>
</feature>
<dbReference type="GO" id="GO:0022857">
    <property type="term" value="F:transmembrane transporter activity"/>
    <property type="evidence" value="ECO:0007669"/>
    <property type="project" value="InterPro"/>
</dbReference>
<keyword evidence="10" id="KW-1185">Reference proteome</keyword>
<comment type="caution">
    <text evidence="9">The sequence shown here is derived from an EMBL/GenBank/DDBJ whole genome shotgun (WGS) entry which is preliminary data.</text>
</comment>
<evidence type="ECO:0000256" key="3">
    <source>
        <dbReference type="ARBA" id="ARBA00022692"/>
    </source>
</evidence>
<evidence type="ECO:0000256" key="2">
    <source>
        <dbReference type="ARBA" id="ARBA00022448"/>
    </source>
</evidence>
<feature type="transmembrane region" description="Helical" evidence="7">
    <location>
        <begin position="327"/>
        <end position="345"/>
    </location>
</feature>
<comment type="subcellular location">
    <subcellularLocation>
        <location evidence="1">Membrane</location>
        <topology evidence="1">Multi-pass membrane protein</topology>
    </subcellularLocation>
</comment>
<feature type="transmembrane region" description="Helical" evidence="7">
    <location>
        <begin position="154"/>
        <end position="178"/>
    </location>
</feature>
<feature type="transmembrane region" description="Helical" evidence="7">
    <location>
        <begin position="418"/>
        <end position="435"/>
    </location>
</feature>
<keyword evidence="3 7" id="KW-0812">Transmembrane</keyword>
<feature type="domain" description="Major facilitator superfamily (MFS) profile" evidence="8">
    <location>
        <begin position="64"/>
        <end position="570"/>
    </location>
</feature>
<dbReference type="CDD" id="cd06179">
    <property type="entry name" value="MFS_TRI12_like"/>
    <property type="match status" value="1"/>
</dbReference>
<dbReference type="PANTHER" id="PTHR23501:SF109">
    <property type="entry name" value="MAJOR FACILITATOR SUPERFAMILY (MFS) PROFILE DOMAIN-CONTAINING PROTEIN-RELATED"/>
    <property type="match status" value="1"/>
</dbReference>
<evidence type="ECO:0000256" key="1">
    <source>
        <dbReference type="ARBA" id="ARBA00004141"/>
    </source>
</evidence>
<dbReference type="InterPro" id="IPR010573">
    <property type="entry name" value="MFS_Str1/Tri12-like"/>
</dbReference>
<feature type="transmembrane region" description="Helical" evidence="7">
    <location>
        <begin position="257"/>
        <end position="276"/>
    </location>
</feature>
<dbReference type="PROSITE" id="PS50850">
    <property type="entry name" value="MFS"/>
    <property type="match status" value="1"/>
</dbReference>
<dbReference type="Proteomes" id="UP000319257">
    <property type="component" value="Unassembled WGS sequence"/>
</dbReference>
<organism evidence="9 10">
    <name type="scientific">Thyridium curvatum</name>
    <dbReference type="NCBI Taxonomy" id="1093900"/>
    <lineage>
        <taxon>Eukaryota</taxon>
        <taxon>Fungi</taxon>
        <taxon>Dikarya</taxon>
        <taxon>Ascomycota</taxon>
        <taxon>Pezizomycotina</taxon>
        <taxon>Sordariomycetes</taxon>
        <taxon>Sordariomycetidae</taxon>
        <taxon>Thyridiales</taxon>
        <taxon>Thyridiaceae</taxon>
        <taxon>Thyridium</taxon>
    </lineage>
</organism>
<name>A0A507BCR7_9PEZI</name>
<evidence type="ECO:0000256" key="6">
    <source>
        <dbReference type="SAM" id="MobiDB-lite"/>
    </source>
</evidence>
<proteinExistence type="predicted"/>
<accession>A0A507BCR7</accession>
<keyword evidence="2" id="KW-0813">Transport</keyword>
<dbReference type="GO" id="GO:0005886">
    <property type="term" value="C:plasma membrane"/>
    <property type="evidence" value="ECO:0007669"/>
    <property type="project" value="TreeGrafter"/>
</dbReference>
<gene>
    <name evidence="9" type="ORF">E0L32_002798</name>
</gene>
<dbReference type="Pfam" id="PF06609">
    <property type="entry name" value="TRI12"/>
    <property type="match status" value="1"/>
</dbReference>
<dbReference type="RefSeq" id="XP_030999408.1">
    <property type="nucleotide sequence ID" value="XM_031137027.1"/>
</dbReference>
<dbReference type="InterPro" id="IPR020846">
    <property type="entry name" value="MFS_dom"/>
</dbReference>
<dbReference type="AlphaFoldDB" id="A0A507BCR7"/>
<dbReference type="PANTHER" id="PTHR23501">
    <property type="entry name" value="MAJOR FACILITATOR SUPERFAMILY"/>
    <property type="match status" value="1"/>
</dbReference>
<evidence type="ECO:0000313" key="9">
    <source>
        <dbReference type="EMBL" id="TPX17697.1"/>
    </source>
</evidence>
<dbReference type="InParanoid" id="A0A507BCR7"/>
<dbReference type="SUPFAM" id="SSF103473">
    <property type="entry name" value="MFS general substrate transporter"/>
    <property type="match status" value="1"/>
</dbReference>
<feature type="transmembrane region" description="Helical" evidence="7">
    <location>
        <begin position="60"/>
        <end position="86"/>
    </location>
</feature>
<evidence type="ECO:0000256" key="4">
    <source>
        <dbReference type="ARBA" id="ARBA00022989"/>
    </source>
</evidence>
<sequence>MDPVYNAKGDTETAEHSEGGVLSSKVDGDGFAPSAEKHLDHGIDPINAAQLPKGYYYSPLILGTFFAVALGLTCGAGVFAMTAPVLGVINAEIGPSANITWVAIVYILMLGIGSLMVGRLTDIFGRRWFFVGGSFLAVIGNIVCSRAQSVPTMIGGMTMIGAATASQASFVFVTGELVPIRWRFIANGAVYMLGTPFNIFGAKICTVIVQNLGWRWIYYIMIILNGICCLCWFAFYHPPTFHMLHHDQSAKSLILGFDYIGFVLFSAGLTLVMLGLSWGGQLYEWKSAHVICTITIGGVSMIAFVIYEIVFQPKEPYIPMRLFRKRAYNASVFAIGVVAMGYYGFSIIWPTMAATLYPSSPSTNGWMNLAASGLFAFGDLVGLLVGSFIRRLRYFMIGCMVIGTALAGAVAVGTQHNMGTTITLMALGCFFLGVVESIVQTLAGIAIDDQNDIGAAVGFSGSARSFGGALATTIYSTILANRLKTTIPALVPAAVIQAGLPPASLPALLQFFQGMLPADKVPGLTPTILAVGTDAYQTASAQAYKTCFLTSIAFCALGLISVCFCDDLDPKTDQIVAKELHHWGDEKGAISEK</sequence>
<keyword evidence="4 7" id="KW-1133">Transmembrane helix</keyword>
<evidence type="ECO:0000259" key="8">
    <source>
        <dbReference type="PROSITE" id="PS50850"/>
    </source>
</evidence>
<dbReference type="InterPro" id="IPR036259">
    <property type="entry name" value="MFS_trans_sf"/>
</dbReference>
<feature type="transmembrane region" description="Helical" evidence="7">
    <location>
        <begin position="216"/>
        <end position="236"/>
    </location>
</feature>
<evidence type="ECO:0000256" key="7">
    <source>
        <dbReference type="SAM" id="Phobius"/>
    </source>
</evidence>
<feature type="transmembrane region" description="Helical" evidence="7">
    <location>
        <begin position="365"/>
        <end position="385"/>
    </location>
</feature>
<feature type="transmembrane region" description="Helical" evidence="7">
    <location>
        <begin position="98"/>
        <end position="117"/>
    </location>
</feature>
<keyword evidence="5 7" id="KW-0472">Membrane</keyword>
<dbReference type="EMBL" id="SKBQ01000012">
    <property type="protein sequence ID" value="TPX17697.1"/>
    <property type="molecule type" value="Genomic_DNA"/>
</dbReference>